<dbReference type="InterPro" id="IPR010982">
    <property type="entry name" value="Lambda_DNA-bd_dom_sf"/>
</dbReference>
<dbReference type="PROSITE" id="PS50943">
    <property type="entry name" value="HTH_CROC1"/>
    <property type="match status" value="1"/>
</dbReference>
<dbReference type="SUPFAM" id="SSF47413">
    <property type="entry name" value="lambda repressor-like DNA-binding domains"/>
    <property type="match status" value="1"/>
</dbReference>
<evidence type="ECO:0000259" key="1">
    <source>
        <dbReference type="PROSITE" id="PS50943"/>
    </source>
</evidence>
<dbReference type="Pfam" id="PF13560">
    <property type="entry name" value="HTH_31"/>
    <property type="match status" value="1"/>
</dbReference>
<sequence length="272" mass="29890">MENTNPLGAFLRARRELVSPEAVGITPHGLRRVKGLRREEVATLAGISSDYYLRLEQGRDHNPSVQVLEALAGVLQLDGDATAYLLGLSGSRPRKTVRPAAERVPVSIKYMLAQMPMPAFVHGRYFDVLAANPMARALSPNMAPGVNRLRAAFLDPRERELHRDWAQATVGVVAQLRASAGPAGDDPRLAALVGELSLKSDRFRSLWARHDVRRRETEVSRMRHPKVGDLELYREKLTINGTDGQLLVVYHAKPGSPSAQSLTRLGSPAATE</sequence>
<organism evidence="2 3">
    <name type="scientific">Streptomyces durmitorensis</name>
    <dbReference type="NCBI Taxonomy" id="319947"/>
    <lineage>
        <taxon>Bacteria</taxon>
        <taxon>Bacillati</taxon>
        <taxon>Actinomycetota</taxon>
        <taxon>Actinomycetes</taxon>
        <taxon>Kitasatosporales</taxon>
        <taxon>Streptomycetaceae</taxon>
        <taxon>Streptomyces</taxon>
    </lineage>
</organism>
<accession>A0ABY4Q3J4</accession>
<evidence type="ECO:0000313" key="2">
    <source>
        <dbReference type="EMBL" id="UQT60765.1"/>
    </source>
</evidence>
<dbReference type="Gene3D" id="1.10.260.40">
    <property type="entry name" value="lambda repressor-like DNA-binding domains"/>
    <property type="match status" value="1"/>
</dbReference>
<protein>
    <submittedName>
        <fullName evidence="2">Helix-turn-helix transcriptional regulator</fullName>
    </submittedName>
</protein>
<dbReference type="PANTHER" id="PTHR35010:SF2">
    <property type="entry name" value="BLL4672 PROTEIN"/>
    <property type="match status" value="1"/>
</dbReference>
<feature type="domain" description="HTH cro/C1-type" evidence="1">
    <location>
        <begin position="30"/>
        <end position="82"/>
    </location>
</feature>
<reference evidence="2 3" key="1">
    <citation type="submission" date="2022-05" db="EMBL/GenBank/DDBJ databases">
        <authorList>
            <person name="Zhou X."/>
            <person name="Li K."/>
            <person name="Man Y."/>
        </authorList>
    </citation>
    <scope>NUCLEOTIDE SEQUENCE [LARGE SCALE GENOMIC DNA]</scope>
    <source>
        <strain evidence="2 3">MS405</strain>
    </source>
</reference>
<dbReference type="Proteomes" id="UP000829992">
    <property type="component" value="Chromosome"/>
</dbReference>
<name>A0ABY4Q3J4_9ACTN</name>
<dbReference type="InterPro" id="IPR041413">
    <property type="entry name" value="MLTR_LBD"/>
</dbReference>
<dbReference type="SMART" id="SM00530">
    <property type="entry name" value="HTH_XRE"/>
    <property type="match status" value="1"/>
</dbReference>
<dbReference type="CDD" id="cd00093">
    <property type="entry name" value="HTH_XRE"/>
    <property type="match status" value="1"/>
</dbReference>
<dbReference type="Gene3D" id="3.30.450.180">
    <property type="match status" value="1"/>
</dbReference>
<dbReference type="Pfam" id="PF17765">
    <property type="entry name" value="MLTR_LBD"/>
    <property type="match status" value="1"/>
</dbReference>
<proteinExistence type="predicted"/>
<dbReference type="RefSeq" id="WP_249592098.1">
    <property type="nucleotide sequence ID" value="NZ_BAAAQL010000018.1"/>
</dbReference>
<evidence type="ECO:0000313" key="3">
    <source>
        <dbReference type="Proteomes" id="UP000829992"/>
    </source>
</evidence>
<keyword evidence="3" id="KW-1185">Reference proteome</keyword>
<gene>
    <name evidence="2" type="ORF">M4V62_40035</name>
</gene>
<dbReference type="PANTHER" id="PTHR35010">
    <property type="entry name" value="BLL4672 PROTEIN-RELATED"/>
    <property type="match status" value="1"/>
</dbReference>
<dbReference type="EMBL" id="CP097289">
    <property type="protein sequence ID" value="UQT60765.1"/>
    <property type="molecule type" value="Genomic_DNA"/>
</dbReference>
<dbReference type="InterPro" id="IPR001387">
    <property type="entry name" value="Cro/C1-type_HTH"/>
</dbReference>